<evidence type="ECO:0000313" key="3">
    <source>
        <dbReference type="Proteomes" id="UP000664835"/>
    </source>
</evidence>
<sequence>MFNLINVLTVIFLLSSSALANDRAPWKYQDWQVEDGDIGFIASTNGKAVHGHSFGIMMPKGSCNKNILVLSLSSTEEDVRTLLNKEVSFEFKAYHRTYPAKIKLIYINDSLPITKILGFNFVQLSDEFIEDLKYGEELSVEIMDNYGLFGFKEEFFSLNGFVANYTKLVESCKDIEQLNIPPSIK</sequence>
<proteinExistence type="predicted"/>
<protein>
    <submittedName>
        <fullName evidence="2">Uncharacterized protein</fullName>
    </submittedName>
</protein>
<evidence type="ECO:0000313" key="2">
    <source>
        <dbReference type="EMBL" id="MBO1926737.1"/>
    </source>
</evidence>
<feature type="chain" id="PRO_5045874797" evidence="1">
    <location>
        <begin position="21"/>
        <end position="185"/>
    </location>
</feature>
<evidence type="ECO:0000256" key="1">
    <source>
        <dbReference type="SAM" id="SignalP"/>
    </source>
</evidence>
<accession>A0ABS3Q361</accession>
<dbReference type="EMBL" id="JAGETV010000005">
    <property type="protein sequence ID" value="MBO1926737.1"/>
    <property type="molecule type" value="Genomic_DNA"/>
</dbReference>
<reference evidence="2 3" key="1">
    <citation type="submission" date="2021-03" db="EMBL/GenBank/DDBJ databases">
        <title>Thiomicrorhabdus sp.nov.,novel sulfur-oxidizing bacteria isolated from coastal sediment.</title>
        <authorList>
            <person name="Liu X."/>
        </authorList>
    </citation>
    <scope>NUCLEOTIDE SEQUENCE [LARGE SCALE GENOMIC DNA]</scope>
    <source>
        <strain evidence="2 3">6S2-11</strain>
    </source>
</reference>
<keyword evidence="1" id="KW-0732">Signal</keyword>
<gene>
    <name evidence="2" type="ORF">J3998_04040</name>
</gene>
<organism evidence="2 3">
    <name type="scientific">Thiomicrorhabdus marina</name>
    <dbReference type="NCBI Taxonomy" id="2818442"/>
    <lineage>
        <taxon>Bacteria</taxon>
        <taxon>Pseudomonadati</taxon>
        <taxon>Pseudomonadota</taxon>
        <taxon>Gammaproteobacteria</taxon>
        <taxon>Thiotrichales</taxon>
        <taxon>Piscirickettsiaceae</taxon>
        <taxon>Thiomicrorhabdus</taxon>
    </lineage>
</organism>
<dbReference type="RefSeq" id="WP_208148187.1">
    <property type="nucleotide sequence ID" value="NZ_JAGETV010000005.1"/>
</dbReference>
<feature type="signal peptide" evidence="1">
    <location>
        <begin position="1"/>
        <end position="20"/>
    </location>
</feature>
<comment type="caution">
    <text evidence="2">The sequence shown here is derived from an EMBL/GenBank/DDBJ whole genome shotgun (WGS) entry which is preliminary data.</text>
</comment>
<dbReference type="Proteomes" id="UP000664835">
    <property type="component" value="Unassembled WGS sequence"/>
</dbReference>
<name>A0ABS3Q361_9GAMM</name>
<keyword evidence="3" id="KW-1185">Reference proteome</keyword>